<name>A0ABV2BUU0_9GAMM</name>
<dbReference type="PANTHER" id="PTHR43021">
    <property type="entry name" value="NA(+)/H(+) ANTIPORTER-RELATED"/>
    <property type="match status" value="1"/>
</dbReference>
<sequence>MNQLPVFEPDALFLLSIGFILLSGLIISTVGRQTFLPRVTLLLIFGVMIGKDGLDIVPSIISDKFELVTDMALLMIGFLLGGKLTKESLGSILQSAFWISVSAAVLTTIVVSLGLLLLNIPIPLAIMLGCLAAATDPAAILDVIEESGYEGRFKNLLISIVALDDAWALILFGIGVAVVSSLTHGVTDSSALIVVLKDIGGAVMLGLCIGFPAAYFTGRLKPGQPILTEALGIVFVCGGLALWLDVSFLIAAMVLGAVVANFATHHEYPFHAIEGIEWPFMVIFFVLAGAELDLSMLAKIGVIGFAYLLLRSFGKVIGGTLGGGYSGVDKSVKKWMGVALLPQAGVAIGMALVAANYFPEHRQLLLSVAISSTVIFEIIGPVFTRISLTKMNHQGYQKNQQHY</sequence>
<proteinExistence type="predicted"/>
<evidence type="ECO:0000313" key="1">
    <source>
        <dbReference type="EMBL" id="MET1255720.1"/>
    </source>
</evidence>
<dbReference type="InterPro" id="IPR038770">
    <property type="entry name" value="Na+/solute_symporter_sf"/>
</dbReference>
<organism evidence="1 2">
    <name type="scientific">Aliikangiella maris</name>
    <dbReference type="NCBI Taxonomy" id="3162458"/>
    <lineage>
        <taxon>Bacteria</taxon>
        <taxon>Pseudomonadati</taxon>
        <taxon>Pseudomonadota</taxon>
        <taxon>Gammaproteobacteria</taxon>
        <taxon>Oceanospirillales</taxon>
        <taxon>Pleioneaceae</taxon>
        <taxon>Aliikangiella</taxon>
    </lineage>
</organism>
<dbReference type="Proteomes" id="UP001548189">
    <property type="component" value="Unassembled WGS sequence"/>
</dbReference>
<dbReference type="InterPro" id="IPR006153">
    <property type="entry name" value="Cation/H_exchanger_TM"/>
</dbReference>
<dbReference type="PANTHER" id="PTHR43021:SF2">
    <property type="entry name" value="CATION_H+ EXCHANGER DOMAIN-CONTAINING PROTEIN"/>
    <property type="match status" value="1"/>
</dbReference>
<protein>
    <submittedName>
        <fullName evidence="1">Cation:proton antiporter</fullName>
    </submittedName>
</protein>
<keyword evidence="2" id="KW-1185">Reference proteome</keyword>
<accession>A0ABV2BUU0</accession>
<dbReference type="EMBL" id="JBEVCJ010000012">
    <property type="protein sequence ID" value="MET1255720.1"/>
    <property type="molecule type" value="Genomic_DNA"/>
</dbReference>
<comment type="caution">
    <text evidence="1">The sequence shown here is derived from an EMBL/GenBank/DDBJ whole genome shotgun (WGS) entry which is preliminary data.</text>
</comment>
<dbReference type="Gene3D" id="1.20.1530.20">
    <property type="match status" value="1"/>
</dbReference>
<reference evidence="1 2" key="1">
    <citation type="submission" date="2024-06" db="EMBL/GenBank/DDBJ databases">
        <authorList>
            <person name="Li F."/>
        </authorList>
    </citation>
    <scope>NUCLEOTIDE SEQUENCE [LARGE SCALE GENOMIC DNA]</scope>
    <source>
        <strain evidence="1 2">GXAS 311</strain>
    </source>
</reference>
<evidence type="ECO:0000313" key="2">
    <source>
        <dbReference type="Proteomes" id="UP001548189"/>
    </source>
</evidence>
<dbReference type="Pfam" id="PF00999">
    <property type="entry name" value="Na_H_Exchanger"/>
    <property type="match status" value="1"/>
</dbReference>
<gene>
    <name evidence="1" type="ORF">ABVT43_11335</name>
</gene>